<dbReference type="PANTHER" id="PTHR31238">
    <property type="entry name" value="GERMIN-LIKE PROTEIN SUBFAMILY 3 MEMBER 3"/>
    <property type="match status" value="1"/>
</dbReference>
<evidence type="ECO:0000313" key="11">
    <source>
        <dbReference type="EMBL" id="KAG5588155.1"/>
    </source>
</evidence>
<evidence type="ECO:0000256" key="9">
    <source>
        <dbReference type="PIRSR" id="PIRSR601929-2"/>
    </source>
</evidence>
<dbReference type="GO" id="GO:0030145">
    <property type="term" value="F:manganese ion binding"/>
    <property type="evidence" value="ECO:0007669"/>
    <property type="project" value="InterPro"/>
</dbReference>
<keyword evidence="5 8" id="KW-0479">Metal-binding</keyword>
<evidence type="ECO:0000256" key="8">
    <source>
        <dbReference type="PIRSR" id="PIRSR601929-1"/>
    </source>
</evidence>
<feature type="domain" description="Cupin type-1" evidence="10">
    <location>
        <begin position="353"/>
        <end position="495"/>
    </location>
</feature>
<comment type="caution">
    <text evidence="11">The sequence shown here is derived from an EMBL/GenBank/DDBJ whole genome shotgun (WGS) entry which is preliminary data.</text>
</comment>
<evidence type="ECO:0000259" key="10">
    <source>
        <dbReference type="SMART" id="SM00835"/>
    </source>
</evidence>
<feature type="binding site" evidence="9">
    <location>
        <position position="149"/>
    </location>
    <ligand>
        <name>Mn(2+)</name>
        <dbReference type="ChEBI" id="CHEBI:29035"/>
    </ligand>
</feature>
<evidence type="ECO:0000256" key="6">
    <source>
        <dbReference type="ARBA" id="ARBA00023157"/>
    </source>
</evidence>
<keyword evidence="12" id="KW-1185">Reference proteome</keyword>
<keyword evidence="3" id="KW-0052">Apoplast</keyword>
<keyword evidence="6" id="KW-1015">Disulfide bond</keyword>
<dbReference type="InterPro" id="IPR014710">
    <property type="entry name" value="RmlC-like_jellyroll"/>
</dbReference>
<dbReference type="SMART" id="SM00835">
    <property type="entry name" value="Cupin_1"/>
    <property type="match status" value="3"/>
</dbReference>
<dbReference type="OrthoDB" id="1921208at2759"/>
<evidence type="ECO:0000256" key="4">
    <source>
        <dbReference type="ARBA" id="ARBA00022525"/>
    </source>
</evidence>
<dbReference type="FunFam" id="2.60.120.10:FF:000333">
    <property type="entry name" value="Germin-like protein subfamily 3 member 1"/>
    <property type="match status" value="1"/>
</dbReference>
<dbReference type="Proteomes" id="UP000824120">
    <property type="component" value="Chromosome 9"/>
</dbReference>
<dbReference type="Gene3D" id="2.60.120.10">
    <property type="entry name" value="Jelly Rolls"/>
    <property type="match status" value="3"/>
</dbReference>
<dbReference type="SUPFAM" id="SSF51182">
    <property type="entry name" value="RmlC-like cupins"/>
    <property type="match status" value="3"/>
</dbReference>
<dbReference type="AlphaFoldDB" id="A0A9J5XIM2"/>
<dbReference type="InterPro" id="IPR001929">
    <property type="entry name" value="Germin"/>
</dbReference>
<evidence type="ECO:0000256" key="2">
    <source>
        <dbReference type="ARBA" id="ARBA00007456"/>
    </source>
</evidence>
<feature type="domain" description="Cupin type-1" evidence="10">
    <location>
        <begin position="48"/>
        <end position="203"/>
    </location>
</feature>
<comment type="similarity">
    <text evidence="2">Belongs to the germin family.</text>
</comment>
<evidence type="ECO:0000256" key="3">
    <source>
        <dbReference type="ARBA" id="ARBA00022523"/>
    </source>
</evidence>
<sequence>MICVFTESCLERDAHHLAICESVGIILFVNGKFCKDPNLAKVDDFFTSGLNESGKVVRQMYGYSVHIVDVNNMPGLNTLGISIIRADFEPKGLIPLHTHSRATELITILEGTLYAGFLLPYENNFFKSRLFSKILNPGDVFVIPQGLIHFQYNVGHTNATILATYNSQNPGFTMIPNIIFASDPPIIDDALAKGFNISGEVVDIKIWLCYKNCGINNMPGLNTLGISIICVDFEPKGFIQFHVHPRATEMIHILEGTIYAGFLLLLPNEENIYKSRLFAKILNPGDVFVIPQGLIHFVYNVGSTNATLFASFNSQSPGFILIPDIIFASVKVFVNGKFCKDPKLATADDFFVTGLNVSGNPYQDWDRLNTLGISLICIDFAPYGLIPPHTHPRGTEIIVVLEGTLYVGFLAPDTSNPLKTKSFTKILNKGDVFVFPQGLIHFQYNVGDTNAIVFGALNSQNAGLIVVGSELFGTNPPLVDDVLSKAFQLDKKMVKQLQGLFS</sequence>
<protein>
    <recommendedName>
        <fullName evidence="10">Cupin type-1 domain-containing protein</fullName>
    </recommendedName>
</protein>
<keyword evidence="4" id="KW-0964">Secreted</keyword>
<proteinExistence type="inferred from homology"/>
<gene>
    <name evidence="11" type="ORF">H5410_048589</name>
</gene>
<feature type="binding site" evidence="9">
    <location>
        <position position="97"/>
    </location>
    <ligand>
        <name>Mn(2+)</name>
        <dbReference type="ChEBI" id="CHEBI:29035"/>
    </ligand>
</feature>
<dbReference type="InterPro" id="IPR006045">
    <property type="entry name" value="Cupin_1"/>
</dbReference>
<feature type="binding site" evidence="9">
    <location>
        <position position="104"/>
    </location>
    <ligand>
        <name>Mn(2+)</name>
        <dbReference type="ChEBI" id="CHEBI:29035"/>
    </ligand>
</feature>
<feature type="domain" description="Cupin type-1" evidence="10">
    <location>
        <begin position="215"/>
        <end position="346"/>
    </location>
</feature>
<feature type="binding site" evidence="8">
    <location>
        <position position="104"/>
    </location>
    <ligand>
        <name>oxalate</name>
        <dbReference type="ChEBI" id="CHEBI:30623"/>
    </ligand>
</feature>
<feature type="binding site" evidence="8">
    <location>
        <position position="99"/>
    </location>
    <ligand>
        <name>oxalate</name>
        <dbReference type="ChEBI" id="CHEBI:30623"/>
    </ligand>
</feature>
<evidence type="ECO:0000256" key="5">
    <source>
        <dbReference type="ARBA" id="ARBA00022723"/>
    </source>
</evidence>
<accession>A0A9J5XIM2</accession>
<dbReference type="InterPro" id="IPR011051">
    <property type="entry name" value="RmlC_Cupin_sf"/>
</dbReference>
<evidence type="ECO:0000313" key="12">
    <source>
        <dbReference type="Proteomes" id="UP000824120"/>
    </source>
</evidence>
<dbReference type="CDD" id="cd02241">
    <property type="entry name" value="cupin_OxOx"/>
    <property type="match status" value="3"/>
</dbReference>
<keyword evidence="7 8" id="KW-0464">Manganese</keyword>
<dbReference type="EMBL" id="JACXVP010000009">
    <property type="protein sequence ID" value="KAG5588155.1"/>
    <property type="molecule type" value="Genomic_DNA"/>
</dbReference>
<dbReference type="InterPro" id="IPR019780">
    <property type="entry name" value="Germin_Mn-BS"/>
</dbReference>
<dbReference type="PROSITE" id="PS00725">
    <property type="entry name" value="GERMIN"/>
    <property type="match status" value="2"/>
</dbReference>
<evidence type="ECO:0000256" key="7">
    <source>
        <dbReference type="ARBA" id="ARBA00023211"/>
    </source>
</evidence>
<comment type="subcellular location">
    <subcellularLocation>
        <location evidence="1">Secreted</location>
        <location evidence="1">Extracellular space</location>
        <location evidence="1">Apoplast</location>
    </subcellularLocation>
</comment>
<feature type="binding site" evidence="9">
    <location>
        <position position="99"/>
    </location>
    <ligand>
        <name>Mn(2+)</name>
        <dbReference type="ChEBI" id="CHEBI:29035"/>
    </ligand>
</feature>
<evidence type="ECO:0000256" key="1">
    <source>
        <dbReference type="ARBA" id="ARBA00004271"/>
    </source>
</evidence>
<dbReference type="PRINTS" id="PR00325">
    <property type="entry name" value="GERMIN"/>
</dbReference>
<dbReference type="Pfam" id="PF00190">
    <property type="entry name" value="Cupin_1"/>
    <property type="match status" value="3"/>
</dbReference>
<reference evidence="11 12" key="1">
    <citation type="submission" date="2020-09" db="EMBL/GenBank/DDBJ databases">
        <title>De no assembly of potato wild relative species, Solanum commersonii.</title>
        <authorList>
            <person name="Cho K."/>
        </authorList>
    </citation>
    <scope>NUCLEOTIDE SEQUENCE [LARGE SCALE GENOMIC DNA]</scope>
    <source>
        <strain evidence="11">LZ3.2</strain>
        <tissue evidence="11">Leaf</tissue>
    </source>
</reference>
<organism evidence="11 12">
    <name type="scientific">Solanum commersonii</name>
    <name type="common">Commerson's wild potato</name>
    <name type="synonym">Commerson's nightshade</name>
    <dbReference type="NCBI Taxonomy" id="4109"/>
    <lineage>
        <taxon>Eukaryota</taxon>
        <taxon>Viridiplantae</taxon>
        <taxon>Streptophyta</taxon>
        <taxon>Embryophyta</taxon>
        <taxon>Tracheophyta</taxon>
        <taxon>Spermatophyta</taxon>
        <taxon>Magnoliopsida</taxon>
        <taxon>eudicotyledons</taxon>
        <taxon>Gunneridae</taxon>
        <taxon>Pentapetalae</taxon>
        <taxon>asterids</taxon>
        <taxon>lamiids</taxon>
        <taxon>Solanales</taxon>
        <taxon>Solanaceae</taxon>
        <taxon>Solanoideae</taxon>
        <taxon>Solaneae</taxon>
        <taxon>Solanum</taxon>
    </lineage>
</organism>
<name>A0A9J5XIM2_SOLCO</name>
<dbReference type="GO" id="GO:0048046">
    <property type="term" value="C:apoplast"/>
    <property type="evidence" value="ECO:0007669"/>
    <property type="project" value="UniProtKB-SubCell"/>
</dbReference>